<dbReference type="SUPFAM" id="SSF53254">
    <property type="entry name" value="Phosphoglycerate mutase-like"/>
    <property type="match status" value="1"/>
</dbReference>
<gene>
    <name evidence="4" type="ORF">SAMN04487771_100426</name>
</gene>
<dbReference type="GO" id="GO:0043456">
    <property type="term" value="P:regulation of pentose-phosphate shunt"/>
    <property type="evidence" value="ECO:0007669"/>
    <property type="project" value="TreeGrafter"/>
</dbReference>
<dbReference type="eggNOG" id="COG0406">
    <property type="taxonomic scope" value="Bacteria"/>
</dbReference>
<dbReference type="InterPro" id="IPR051695">
    <property type="entry name" value="Phosphoglycerate_Mutase"/>
</dbReference>
<organism evidence="4 5">
    <name type="scientific">[Clostridium] aminophilum</name>
    <dbReference type="NCBI Taxonomy" id="1526"/>
    <lineage>
        <taxon>Bacteria</taxon>
        <taxon>Bacillati</taxon>
        <taxon>Bacillota</taxon>
        <taxon>Clostridia</taxon>
        <taxon>Lachnospirales</taxon>
        <taxon>Lachnospiraceae</taxon>
    </lineage>
</organism>
<dbReference type="EMBL" id="FOIL01000004">
    <property type="protein sequence ID" value="SET05424.1"/>
    <property type="molecule type" value="Genomic_DNA"/>
</dbReference>
<accession>A0A1I0BF62</accession>
<evidence type="ECO:0000256" key="1">
    <source>
        <dbReference type="ARBA" id="ARBA00022801"/>
    </source>
</evidence>
<protein>
    <submittedName>
        <fullName evidence="4">Probable phosphoglycerate mutase</fullName>
    </submittedName>
</protein>
<dbReference type="PANTHER" id="PTHR46517">
    <property type="entry name" value="FRUCTOSE-2,6-BISPHOSPHATASE TIGAR"/>
    <property type="match status" value="1"/>
</dbReference>
<dbReference type="PANTHER" id="PTHR46517:SF1">
    <property type="entry name" value="FRUCTOSE-2,6-BISPHOSPHATASE TIGAR"/>
    <property type="match status" value="1"/>
</dbReference>
<feature type="active site" description="Tele-phosphohistidine intermediate" evidence="2">
    <location>
        <position position="8"/>
    </location>
</feature>
<dbReference type="STRING" id="1526.SAMN02910262_00389"/>
<sequence length="230" mass="26136">MFFYLLRHGQTDWNIQKKVQGRTDIPLNGAGIRQAEKMAEAMDGIPLCGIWASTLVRAAETAEILQKRREKRGEEIRLVLLPELKEVAFGDWEGKTLKEVEKLFPEDYHRWTENPAFQTPTGGEKREELTKRAADAVEKMVKSLKDSGKAGKKDAAAIVAHGGILVYVIAYLLRKETERREIIVENASITKVEYDPETGTGRLVFMNDISHLSQDERTPWKADLRKKEGE</sequence>
<dbReference type="Proteomes" id="UP000199820">
    <property type="component" value="Unassembled WGS sequence"/>
</dbReference>
<name>A0A1I0BF62_9FIRM</name>
<dbReference type="GO" id="GO:0004331">
    <property type="term" value="F:fructose-2,6-bisphosphate 2-phosphatase activity"/>
    <property type="evidence" value="ECO:0007669"/>
    <property type="project" value="TreeGrafter"/>
</dbReference>
<dbReference type="Gene3D" id="3.40.50.1240">
    <property type="entry name" value="Phosphoglycerate mutase-like"/>
    <property type="match status" value="1"/>
</dbReference>
<dbReference type="CDD" id="cd07067">
    <property type="entry name" value="HP_PGM_like"/>
    <property type="match status" value="1"/>
</dbReference>
<dbReference type="RefSeq" id="WP_074648419.1">
    <property type="nucleotide sequence ID" value="NZ_FOIL01000004.1"/>
</dbReference>
<keyword evidence="5" id="KW-1185">Reference proteome</keyword>
<reference evidence="4 5" key="1">
    <citation type="submission" date="2016-10" db="EMBL/GenBank/DDBJ databases">
        <authorList>
            <person name="de Groot N.N."/>
        </authorList>
    </citation>
    <scope>NUCLEOTIDE SEQUENCE [LARGE SCALE GENOMIC DNA]</scope>
    <source>
        <strain evidence="4 5">KH1P1</strain>
    </source>
</reference>
<feature type="active site" description="Proton donor/acceptor" evidence="2">
    <location>
        <position position="86"/>
    </location>
</feature>
<evidence type="ECO:0000313" key="5">
    <source>
        <dbReference type="Proteomes" id="UP000199820"/>
    </source>
</evidence>
<feature type="binding site" evidence="3">
    <location>
        <begin position="7"/>
        <end position="14"/>
    </location>
    <ligand>
        <name>substrate</name>
    </ligand>
</feature>
<proteinExistence type="predicted"/>
<dbReference type="GO" id="GO:0045820">
    <property type="term" value="P:negative regulation of glycolytic process"/>
    <property type="evidence" value="ECO:0007669"/>
    <property type="project" value="TreeGrafter"/>
</dbReference>
<dbReference type="Pfam" id="PF00300">
    <property type="entry name" value="His_Phos_1"/>
    <property type="match status" value="1"/>
</dbReference>
<dbReference type="AlphaFoldDB" id="A0A1I0BF62"/>
<dbReference type="InterPro" id="IPR013078">
    <property type="entry name" value="His_Pase_superF_clade-1"/>
</dbReference>
<feature type="binding site" evidence="3">
    <location>
        <position position="57"/>
    </location>
    <ligand>
        <name>substrate</name>
    </ligand>
</feature>
<evidence type="ECO:0000256" key="3">
    <source>
        <dbReference type="PIRSR" id="PIRSR613078-2"/>
    </source>
</evidence>
<dbReference type="PROSITE" id="PS00175">
    <property type="entry name" value="PG_MUTASE"/>
    <property type="match status" value="1"/>
</dbReference>
<evidence type="ECO:0000313" key="4">
    <source>
        <dbReference type="EMBL" id="SET05424.1"/>
    </source>
</evidence>
<evidence type="ECO:0000256" key="2">
    <source>
        <dbReference type="PIRSR" id="PIRSR613078-1"/>
    </source>
</evidence>
<dbReference type="SMART" id="SM00855">
    <property type="entry name" value="PGAM"/>
    <property type="match status" value="1"/>
</dbReference>
<keyword evidence="1" id="KW-0378">Hydrolase</keyword>
<dbReference type="OrthoDB" id="9781415at2"/>
<dbReference type="InterPro" id="IPR001345">
    <property type="entry name" value="PG/BPGM_mutase_AS"/>
</dbReference>
<dbReference type="GO" id="GO:0005829">
    <property type="term" value="C:cytosol"/>
    <property type="evidence" value="ECO:0007669"/>
    <property type="project" value="TreeGrafter"/>
</dbReference>
<dbReference type="InterPro" id="IPR029033">
    <property type="entry name" value="His_PPase_superfam"/>
</dbReference>